<protein>
    <submittedName>
        <fullName evidence="3">Nitrate ABC transporter substrate-binding protein</fullName>
    </submittedName>
</protein>
<feature type="chain" id="PRO_5007999774" evidence="1">
    <location>
        <begin position="27"/>
        <end position="345"/>
    </location>
</feature>
<gene>
    <name evidence="3" type="ORF">ccrud_02310</name>
</gene>
<dbReference type="InterPro" id="IPR027939">
    <property type="entry name" value="NMT1/THI5"/>
</dbReference>
<dbReference type="AlphaFoldDB" id="A0A172QR36"/>
<proteinExistence type="predicted"/>
<dbReference type="InterPro" id="IPR015168">
    <property type="entry name" value="SsuA/THI5"/>
</dbReference>
<reference evidence="3 4" key="1">
    <citation type="submission" date="2016-05" db="EMBL/GenBank/DDBJ databases">
        <title>Complete genome sequence of Corynebacterium crudilactis, a new Corynebacterium species isolated from raw cow's milk.</title>
        <authorList>
            <person name="Christian R."/>
            <person name="Zimmermann J."/>
            <person name="Lipski A."/>
            <person name="Kalinowski J."/>
        </authorList>
    </citation>
    <scope>NUCLEOTIDE SEQUENCE [LARGE SCALE GENOMIC DNA]</scope>
    <source>
        <strain evidence="3 4">JZ16</strain>
    </source>
</reference>
<sequence length="345" mass="36927">MNKKKIAAMTAALAIAIPLVSSCSSASNGDSVDIMMDVGYLPKHAPFFAAVAEGFFEEEGLDVSLMPGSGSNNTVTSVETGRVFAGFADFGVTVMNQGRGAQVRQVNLLQARSSYAAVADKESGIESWDDLKGKTVATEGAGAMVSMWPYALNQLGYAEGDINVVHASSESKIPGLLAHQWDANLALAVSDAPALAALGIEPVVLNWADIGISLYGNGMVVSNETIEKEPEKLEKFNRALQKGFLWACENPEKTYKDFNAEVQGYEESTILLALEEQCALNWQSDTTTDPFGTMSDEGVQEMIDVAQEYLGMDPSVSITPDQVYTNEFITPINKGTVIAAPSQKK</sequence>
<dbReference type="Pfam" id="PF09084">
    <property type="entry name" value="NMT1"/>
    <property type="match status" value="1"/>
</dbReference>
<evidence type="ECO:0000256" key="1">
    <source>
        <dbReference type="SAM" id="SignalP"/>
    </source>
</evidence>
<dbReference type="Gene3D" id="3.40.190.10">
    <property type="entry name" value="Periplasmic binding protein-like II"/>
    <property type="match status" value="2"/>
</dbReference>
<dbReference type="EMBL" id="CP015622">
    <property type="protein sequence ID" value="ANE03157.1"/>
    <property type="molecule type" value="Genomic_DNA"/>
</dbReference>
<evidence type="ECO:0000313" key="3">
    <source>
        <dbReference type="EMBL" id="ANE03157.1"/>
    </source>
</evidence>
<dbReference type="OrthoDB" id="174578at2"/>
<organism evidence="3 4">
    <name type="scientific">Corynebacterium crudilactis</name>
    <dbReference type="NCBI Taxonomy" id="1652495"/>
    <lineage>
        <taxon>Bacteria</taxon>
        <taxon>Bacillati</taxon>
        <taxon>Actinomycetota</taxon>
        <taxon>Actinomycetes</taxon>
        <taxon>Mycobacteriales</taxon>
        <taxon>Corynebacteriaceae</taxon>
        <taxon>Corynebacterium</taxon>
    </lineage>
</organism>
<dbReference type="PROSITE" id="PS51257">
    <property type="entry name" value="PROKAR_LIPOPROTEIN"/>
    <property type="match status" value="1"/>
</dbReference>
<dbReference type="Proteomes" id="UP000076929">
    <property type="component" value="Chromosome"/>
</dbReference>
<dbReference type="PANTHER" id="PTHR31528">
    <property type="entry name" value="4-AMINO-5-HYDROXYMETHYL-2-METHYLPYRIMIDINE PHOSPHATE SYNTHASE THI11-RELATED"/>
    <property type="match status" value="1"/>
</dbReference>
<feature type="domain" description="SsuA/THI5-like" evidence="2">
    <location>
        <begin position="42"/>
        <end position="253"/>
    </location>
</feature>
<keyword evidence="4" id="KW-1185">Reference proteome</keyword>
<dbReference type="GO" id="GO:0009228">
    <property type="term" value="P:thiamine biosynthetic process"/>
    <property type="evidence" value="ECO:0007669"/>
    <property type="project" value="InterPro"/>
</dbReference>
<keyword evidence="1" id="KW-0732">Signal</keyword>
<dbReference type="KEGG" id="ccjz:ccrud_02310"/>
<dbReference type="PANTHER" id="PTHR31528:SF3">
    <property type="entry name" value="THIAMINE BIOSYNTHESIS PROTEIN HI_0357-RELATED"/>
    <property type="match status" value="1"/>
</dbReference>
<accession>A0A172QR36</accession>
<evidence type="ECO:0000313" key="4">
    <source>
        <dbReference type="Proteomes" id="UP000076929"/>
    </source>
</evidence>
<dbReference type="STRING" id="1652495.ccrud_02310"/>
<feature type="signal peptide" evidence="1">
    <location>
        <begin position="1"/>
        <end position="26"/>
    </location>
</feature>
<dbReference type="RefSeq" id="WP_066564306.1">
    <property type="nucleotide sequence ID" value="NZ_CP015622.1"/>
</dbReference>
<dbReference type="SUPFAM" id="SSF53850">
    <property type="entry name" value="Periplasmic binding protein-like II"/>
    <property type="match status" value="1"/>
</dbReference>
<evidence type="ECO:0000259" key="2">
    <source>
        <dbReference type="Pfam" id="PF09084"/>
    </source>
</evidence>
<name>A0A172QR36_9CORY</name>